<organism evidence="6 7">
    <name type="scientific">Colocasia esculenta</name>
    <name type="common">Wild taro</name>
    <name type="synonym">Arum esculentum</name>
    <dbReference type="NCBI Taxonomy" id="4460"/>
    <lineage>
        <taxon>Eukaryota</taxon>
        <taxon>Viridiplantae</taxon>
        <taxon>Streptophyta</taxon>
        <taxon>Embryophyta</taxon>
        <taxon>Tracheophyta</taxon>
        <taxon>Spermatophyta</taxon>
        <taxon>Magnoliopsida</taxon>
        <taxon>Liliopsida</taxon>
        <taxon>Araceae</taxon>
        <taxon>Aroideae</taxon>
        <taxon>Colocasieae</taxon>
        <taxon>Colocasia</taxon>
    </lineage>
</organism>
<evidence type="ECO:0000256" key="1">
    <source>
        <dbReference type="ARBA" id="ARBA00022741"/>
    </source>
</evidence>
<dbReference type="InterPro" id="IPR011009">
    <property type="entry name" value="Kinase-like_dom_sf"/>
</dbReference>
<dbReference type="SUPFAM" id="SSF56112">
    <property type="entry name" value="Protein kinase-like (PK-like)"/>
    <property type="match status" value="1"/>
</dbReference>
<dbReference type="Pfam" id="PF00069">
    <property type="entry name" value="Pkinase"/>
    <property type="match status" value="1"/>
</dbReference>
<dbReference type="InterPro" id="IPR008271">
    <property type="entry name" value="Ser/Thr_kinase_AS"/>
</dbReference>
<dbReference type="FunFam" id="3.30.200.20:FF:000274">
    <property type="entry name" value="Calcium/calmodulin-regulated receptor-like kinase 1"/>
    <property type="match status" value="1"/>
</dbReference>
<feature type="transmembrane region" description="Helical" evidence="4">
    <location>
        <begin position="7"/>
        <end position="33"/>
    </location>
</feature>
<dbReference type="AlphaFoldDB" id="A0A843UWK0"/>
<keyword evidence="4" id="KW-0812">Transmembrane</keyword>
<comment type="caution">
    <text evidence="6">The sequence shown here is derived from an EMBL/GenBank/DDBJ whole genome shotgun (WGS) entry which is preliminary data.</text>
</comment>
<keyword evidence="1" id="KW-0547">Nucleotide-binding</keyword>
<keyword evidence="4" id="KW-1133">Transmembrane helix</keyword>
<evidence type="ECO:0000313" key="7">
    <source>
        <dbReference type="Proteomes" id="UP000652761"/>
    </source>
</evidence>
<dbReference type="InterPro" id="IPR000719">
    <property type="entry name" value="Prot_kinase_dom"/>
</dbReference>
<reference evidence="6" key="1">
    <citation type="submission" date="2017-07" db="EMBL/GenBank/DDBJ databases">
        <title>Taro Niue Genome Assembly and Annotation.</title>
        <authorList>
            <person name="Atibalentja N."/>
            <person name="Keating K."/>
            <person name="Fields C.J."/>
        </authorList>
    </citation>
    <scope>NUCLEOTIDE SEQUENCE</scope>
    <source>
        <strain evidence="6">Niue_2</strain>
        <tissue evidence="6">Leaf</tissue>
    </source>
</reference>
<keyword evidence="4" id="KW-0472">Membrane</keyword>
<evidence type="ECO:0000313" key="6">
    <source>
        <dbReference type="EMBL" id="MQL86030.1"/>
    </source>
</evidence>
<evidence type="ECO:0000256" key="4">
    <source>
        <dbReference type="SAM" id="Phobius"/>
    </source>
</evidence>
<dbReference type="Proteomes" id="UP000652761">
    <property type="component" value="Unassembled WGS sequence"/>
</dbReference>
<dbReference type="SMART" id="SM00220">
    <property type="entry name" value="S_TKc"/>
    <property type="match status" value="1"/>
</dbReference>
<proteinExistence type="predicted"/>
<dbReference type="PROSITE" id="PS50011">
    <property type="entry name" value="PROTEIN_KINASE_DOM"/>
    <property type="match status" value="1"/>
</dbReference>
<keyword evidence="7" id="KW-1185">Reference proteome</keyword>
<evidence type="ECO:0000256" key="2">
    <source>
        <dbReference type="ARBA" id="ARBA00022840"/>
    </source>
</evidence>
<feature type="domain" description="Protein kinase" evidence="5">
    <location>
        <begin position="118"/>
        <end position="425"/>
    </location>
</feature>
<gene>
    <name evidence="6" type="ORF">Taro_018554</name>
</gene>
<dbReference type="PROSITE" id="PS00108">
    <property type="entry name" value="PROTEIN_KINASE_ST"/>
    <property type="match status" value="1"/>
</dbReference>
<dbReference type="GO" id="GO:0004672">
    <property type="term" value="F:protein kinase activity"/>
    <property type="evidence" value="ECO:0007669"/>
    <property type="project" value="InterPro"/>
</dbReference>
<keyword evidence="2" id="KW-0067">ATP-binding</keyword>
<feature type="region of interest" description="Disordered" evidence="3">
    <location>
        <begin position="461"/>
        <end position="504"/>
    </location>
</feature>
<name>A0A843UWK0_COLES</name>
<dbReference type="Gene3D" id="3.30.200.20">
    <property type="entry name" value="Phosphorylase Kinase, domain 1"/>
    <property type="match status" value="1"/>
</dbReference>
<evidence type="ECO:0000259" key="5">
    <source>
        <dbReference type="PROSITE" id="PS50011"/>
    </source>
</evidence>
<accession>A0A843UWK0</accession>
<dbReference type="Gene3D" id="1.10.510.10">
    <property type="entry name" value="Transferase(Phosphotransferase) domain 1"/>
    <property type="match status" value="1"/>
</dbReference>
<feature type="non-terminal residue" evidence="6">
    <location>
        <position position="504"/>
    </location>
</feature>
<dbReference type="PANTHER" id="PTHR47989:SF43">
    <property type="entry name" value="CALCIUM_CALMODULIN-REGULATED RECEPTOR-LIKE KINASE 2"/>
    <property type="match status" value="1"/>
</dbReference>
<evidence type="ECO:0000256" key="3">
    <source>
        <dbReference type="SAM" id="MobiDB-lite"/>
    </source>
</evidence>
<dbReference type="GO" id="GO:0005524">
    <property type="term" value="F:ATP binding"/>
    <property type="evidence" value="ECO:0007669"/>
    <property type="project" value="UniProtKB-KW"/>
</dbReference>
<protein>
    <recommendedName>
        <fullName evidence="5">Protein kinase domain-containing protein</fullName>
    </recommendedName>
</protein>
<dbReference type="OrthoDB" id="4062651at2759"/>
<dbReference type="CDD" id="cd14066">
    <property type="entry name" value="STKc_IRAK"/>
    <property type="match status" value="1"/>
</dbReference>
<dbReference type="PANTHER" id="PTHR47989">
    <property type="entry name" value="OS01G0750732 PROTEIN"/>
    <property type="match status" value="1"/>
</dbReference>
<sequence>MAIQMDIVIIGVSVGVTVGIIIASCAFIAIRLYRKRHHNQYRVDELSTSSSLPMQRNGIDASIDSTASISISEASHSLPPIPTRNIHWPKRVNHDKDILASASGILRYSYKDIQKATHNFTTILGQGSFGPVYKATLPTGGMVAVKVLASNSRQGEKEFQTEVSLLSRLHHRNLVNLVGYCVEKGQYMLIYEFMSNGSLASLLYGEGPRILSWEERLQIALDISHGIEYLHEGGNPPVIHRDLKSANILLDRSMRAKVADFGLSKEEVFDGRKSGLKGTYGYMDPDYVSTSKFTKKSDIYSFGIIIFELLTVINPQQGLTEYINLVSYFHPGILLIYEHGTSRAGCISLANLCEFCIGLFAAVTGGDGKADWDEILDKELVGKCNLKEVKHLADVAYKCLHKSPRKRPSISEVTLTIARIKQQHLTKENSMFSLGDDTSGVLERIEVQQIELSRKAGRIDYPSRDRSDITGAARGGSWATSQEVPSTLEEEADCRLKAPMSSGR</sequence>
<dbReference type="EMBL" id="NMUH01000865">
    <property type="protein sequence ID" value="MQL86030.1"/>
    <property type="molecule type" value="Genomic_DNA"/>
</dbReference>